<keyword evidence="4" id="KW-1185">Reference proteome</keyword>
<dbReference type="Pfam" id="PF05170">
    <property type="entry name" value="AsmA"/>
    <property type="match status" value="2"/>
</dbReference>
<feature type="domain" description="AsmA" evidence="2">
    <location>
        <begin position="6"/>
        <end position="181"/>
    </location>
</feature>
<dbReference type="GO" id="GO:0005886">
    <property type="term" value="C:plasma membrane"/>
    <property type="evidence" value="ECO:0007669"/>
    <property type="project" value="TreeGrafter"/>
</dbReference>
<dbReference type="KEGG" id="dog:HP555_10755"/>
<reference evidence="3 4" key="1">
    <citation type="submission" date="2020-05" db="EMBL/GenBank/DDBJ databases">
        <title>Complete genome of Desulfobulbus oligotrophicus.</title>
        <authorList>
            <person name="Podar M."/>
        </authorList>
    </citation>
    <scope>NUCLEOTIDE SEQUENCE [LARGE SCALE GENOMIC DNA]</scope>
    <source>
        <strain evidence="3 4">Prop6</strain>
    </source>
</reference>
<dbReference type="GO" id="GO:0090313">
    <property type="term" value="P:regulation of protein targeting to membrane"/>
    <property type="evidence" value="ECO:0007669"/>
    <property type="project" value="TreeGrafter"/>
</dbReference>
<gene>
    <name evidence="3" type="ORF">HP555_10755</name>
</gene>
<dbReference type="InterPro" id="IPR007844">
    <property type="entry name" value="AsmA"/>
</dbReference>
<feature type="compositionally biased region" description="Low complexity" evidence="1">
    <location>
        <begin position="737"/>
        <end position="764"/>
    </location>
</feature>
<evidence type="ECO:0000313" key="4">
    <source>
        <dbReference type="Proteomes" id="UP000596092"/>
    </source>
</evidence>
<dbReference type="AlphaFoldDB" id="A0A7T6AQZ2"/>
<dbReference type="Proteomes" id="UP000596092">
    <property type="component" value="Chromosome"/>
</dbReference>
<evidence type="ECO:0000256" key="1">
    <source>
        <dbReference type="SAM" id="MobiDB-lite"/>
    </source>
</evidence>
<feature type="domain" description="AsmA" evidence="2">
    <location>
        <begin position="257"/>
        <end position="630"/>
    </location>
</feature>
<dbReference type="PANTHER" id="PTHR30441">
    <property type="entry name" value="DUF748 DOMAIN-CONTAINING PROTEIN"/>
    <property type="match status" value="1"/>
</dbReference>
<sequence>MRLHTITKVCLIVLVVLTVLLGGGFIALQSVNTQTLRSIITEQVQAATGRTLNIAGPLKLHWGLVPSLLATDVSLSNPVGSAHPEMVRLSRLELELAVIPLLRREIVVHRLIITAPDIVIETEMHGPGNLDFTPPIDSRPTEQMNKQLSVDSGAFTSFQFIVKELKIIDGRLRWYDRDTQKTQSFPIYTLTMQTEAADQGLMHIGLSTALQGRKVTATGRMGSPFSLESGKPWLLDLHIITAGLRGHVHGSIADLAAQQGVSLAFTMEGTEVMEAVHLFGINVSDTPLQVGNFRCAGQLQGDRSQLHVDNITFTAGDKQLLLFTAEGRARDLTGALSVDMNTTLESEKPSTLAQQVGLTYHGEESLHIAGRIQGGDSSWNVTALQARIGANNLDGNLHIRLAERVTLTGAVTSTFFNPADFYTGAPGKTGTSIQTQDTTVARQQVNRVFPRTSLPMTFPPLLDTDLSVQIKEMPIEGWDVHNIALTAVLQNRRLHIHPFYCELAGGTLNADATVDAAGSSPGVTLQVQGDQIEIGRLTKGAVLSGGKSRLNMNVTAHGSSVDALMASATGEVSLSIGEGRLHNKALDTFSGDIFTQVLRMINPLDKRRESSQLVCAAARFLIRDGVATANQGIGLRTSQVDVLGSGTINLQSEKIEFYITPKPRGKTGLSLTTPLAGLIKIEGTLGAPSVGIDKSGVLKTATSVGVGIATGGLSTLGEFILDKTAADLDPCQTALGLSPQKKSSPQPSSPLKKFSKPLQKLFER</sequence>
<organism evidence="3 4">
    <name type="scientific">Desulfobulbus oligotrophicus</name>
    <dbReference type="NCBI Taxonomy" id="1909699"/>
    <lineage>
        <taxon>Bacteria</taxon>
        <taxon>Pseudomonadati</taxon>
        <taxon>Thermodesulfobacteriota</taxon>
        <taxon>Desulfobulbia</taxon>
        <taxon>Desulfobulbales</taxon>
        <taxon>Desulfobulbaceae</taxon>
        <taxon>Desulfobulbus</taxon>
    </lineage>
</organism>
<proteinExistence type="predicted"/>
<dbReference type="EMBL" id="CP054140">
    <property type="protein sequence ID" value="QQG66308.1"/>
    <property type="molecule type" value="Genomic_DNA"/>
</dbReference>
<feature type="region of interest" description="Disordered" evidence="1">
    <location>
        <begin position="735"/>
        <end position="764"/>
    </location>
</feature>
<protein>
    <submittedName>
        <fullName evidence="3">AsmA family protein</fullName>
    </submittedName>
</protein>
<evidence type="ECO:0000313" key="3">
    <source>
        <dbReference type="EMBL" id="QQG66308.1"/>
    </source>
</evidence>
<dbReference type="RefSeq" id="WP_199262350.1">
    <property type="nucleotide sequence ID" value="NZ_CP054140.1"/>
</dbReference>
<dbReference type="InterPro" id="IPR052894">
    <property type="entry name" value="AsmA-related"/>
</dbReference>
<accession>A0A7T6AQZ2</accession>
<dbReference type="PANTHER" id="PTHR30441:SF4">
    <property type="entry name" value="PROTEIN ASMA"/>
    <property type="match status" value="1"/>
</dbReference>
<name>A0A7T6AQZ2_9BACT</name>
<evidence type="ECO:0000259" key="2">
    <source>
        <dbReference type="Pfam" id="PF05170"/>
    </source>
</evidence>